<reference evidence="1" key="1">
    <citation type="journal article" date="2023" name="Phytobiomes J">
        <title>Deciphering the key players within the bacterial microbiota associated with aerial crown gall tumors on rhododendron: Insights into the gallobiome.</title>
        <authorList>
            <person name="Kuzmanovic N."/>
            <person name="Nesme J."/>
            <person name="Wolf J."/>
            <person name="Neumann-Schaal M."/>
            <person name="Petersen J."/>
            <person name="Fernandez-Gnecco G."/>
            <person name="Sproeer C."/>
            <person name="Bunk B."/>
            <person name="Overmann J."/>
            <person name="Sorensen S.J."/>
            <person name="Idczak E."/>
            <person name="Smalla K."/>
        </authorList>
    </citation>
    <scope>NUCLEOTIDE SEQUENCE</scope>
    <source>
        <strain evidence="1">Rho-11.1</strain>
    </source>
</reference>
<organism evidence="1">
    <name type="scientific">Agrobacterium rosae</name>
    <dbReference type="NCBI Taxonomy" id="1972867"/>
    <lineage>
        <taxon>Bacteria</taxon>
        <taxon>Pseudomonadati</taxon>
        <taxon>Pseudomonadota</taxon>
        <taxon>Alphaproteobacteria</taxon>
        <taxon>Hyphomicrobiales</taxon>
        <taxon>Rhizobiaceae</taxon>
        <taxon>Rhizobium/Agrobacterium group</taxon>
        <taxon>Agrobacterium</taxon>
    </lineage>
</organism>
<name>A0AAW9FN40_9HYPH</name>
<gene>
    <name evidence="1" type="ORF">RMR22_26765</name>
</gene>
<dbReference type="EMBL" id="JAVRAF010000032">
    <property type="protein sequence ID" value="MDX8305828.1"/>
    <property type="molecule type" value="Genomic_DNA"/>
</dbReference>
<sequence length="294" mass="33474">MKILVMLAGWAGNDSEDTRLWLNWYREILLTEFSDSEVFLAISCKSDASLERNLGDLPNISRSERVSSELHVNSDASQYQLCLRMLLQKDEEYDLVFFMHTKGISYPFESYQPWRDSVRKTIFSRSSVESVAAGNSRFLIAERGHMIQARSSIEHFRGLSLECGFNTPAFHYAAATTLFYVDAISLKTALAALPLRYLNKNLLSVGQNRFFFEGHFPSLLTMAGAEPLFIGGSEYQENFNRDVSYDALPKHNSAIVREQYRRMLDSDGRYVQMPVPYVTGSLENAYQAGVSFEL</sequence>
<proteinExistence type="predicted"/>
<comment type="caution">
    <text evidence="1">The sequence shown here is derived from an EMBL/GenBank/DDBJ whole genome shotgun (WGS) entry which is preliminary data.</text>
</comment>
<accession>A0AAW9FN40</accession>
<protein>
    <submittedName>
        <fullName evidence="1">Uncharacterized protein</fullName>
    </submittedName>
</protein>
<dbReference type="AlphaFoldDB" id="A0AAW9FN40"/>
<dbReference type="RefSeq" id="WP_320203879.1">
    <property type="nucleotide sequence ID" value="NZ_CP192782.1"/>
</dbReference>
<evidence type="ECO:0000313" key="1">
    <source>
        <dbReference type="EMBL" id="MDX8305828.1"/>
    </source>
</evidence>